<feature type="region of interest" description="Disordered" evidence="1">
    <location>
        <begin position="201"/>
        <end position="224"/>
    </location>
</feature>
<dbReference type="AlphaFoldDB" id="A0AAD8MTG7"/>
<comment type="caution">
    <text evidence="2">The sequence shown here is derived from an EMBL/GenBank/DDBJ whole genome shotgun (WGS) entry which is preliminary data.</text>
</comment>
<keyword evidence="3" id="KW-1185">Reference proteome</keyword>
<protein>
    <submittedName>
        <fullName evidence="2">Uncharacterized protein</fullName>
    </submittedName>
</protein>
<evidence type="ECO:0000256" key="1">
    <source>
        <dbReference type="SAM" id="MobiDB-lite"/>
    </source>
</evidence>
<accession>A0AAD8MTG7</accession>
<organism evidence="2 3">
    <name type="scientific">Heracleum sosnowskyi</name>
    <dbReference type="NCBI Taxonomy" id="360622"/>
    <lineage>
        <taxon>Eukaryota</taxon>
        <taxon>Viridiplantae</taxon>
        <taxon>Streptophyta</taxon>
        <taxon>Embryophyta</taxon>
        <taxon>Tracheophyta</taxon>
        <taxon>Spermatophyta</taxon>
        <taxon>Magnoliopsida</taxon>
        <taxon>eudicotyledons</taxon>
        <taxon>Gunneridae</taxon>
        <taxon>Pentapetalae</taxon>
        <taxon>asterids</taxon>
        <taxon>campanulids</taxon>
        <taxon>Apiales</taxon>
        <taxon>Apiaceae</taxon>
        <taxon>Apioideae</taxon>
        <taxon>apioid superclade</taxon>
        <taxon>Tordylieae</taxon>
        <taxon>Tordyliinae</taxon>
        <taxon>Heracleum</taxon>
    </lineage>
</organism>
<reference evidence="2" key="2">
    <citation type="submission" date="2023-05" db="EMBL/GenBank/DDBJ databases">
        <authorList>
            <person name="Schelkunov M.I."/>
        </authorList>
    </citation>
    <scope>NUCLEOTIDE SEQUENCE</scope>
    <source>
        <strain evidence="2">Hsosn_3</strain>
        <tissue evidence="2">Leaf</tissue>
    </source>
</reference>
<feature type="region of interest" description="Disordered" evidence="1">
    <location>
        <begin position="114"/>
        <end position="175"/>
    </location>
</feature>
<gene>
    <name evidence="2" type="ORF">POM88_016948</name>
</gene>
<feature type="compositionally biased region" description="Polar residues" evidence="1">
    <location>
        <begin position="114"/>
        <end position="141"/>
    </location>
</feature>
<feature type="compositionally biased region" description="Polar residues" evidence="1">
    <location>
        <begin position="149"/>
        <end position="175"/>
    </location>
</feature>
<evidence type="ECO:0000313" key="3">
    <source>
        <dbReference type="Proteomes" id="UP001237642"/>
    </source>
</evidence>
<name>A0AAD8MTG7_9APIA</name>
<feature type="region of interest" description="Disordered" evidence="1">
    <location>
        <begin position="1"/>
        <end position="36"/>
    </location>
</feature>
<proteinExistence type="predicted"/>
<feature type="compositionally biased region" description="Polar residues" evidence="1">
    <location>
        <begin position="201"/>
        <end position="211"/>
    </location>
</feature>
<reference evidence="2" key="1">
    <citation type="submission" date="2023-02" db="EMBL/GenBank/DDBJ databases">
        <title>Genome of toxic invasive species Heracleum sosnowskyi carries increased number of genes despite the absence of recent whole-genome duplications.</title>
        <authorList>
            <person name="Schelkunov M."/>
            <person name="Shtratnikova V."/>
            <person name="Makarenko M."/>
            <person name="Klepikova A."/>
            <person name="Omelchenko D."/>
            <person name="Novikova G."/>
            <person name="Obukhova E."/>
            <person name="Bogdanov V."/>
            <person name="Penin A."/>
            <person name="Logacheva M."/>
        </authorList>
    </citation>
    <scope>NUCLEOTIDE SEQUENCE</scope>
    <source>
        <strain evidence="2">Hsosn_3</strain>
        <tissue evidence="2">Leaf</tissue>
    </source>
</reference>
<sequence>MIFNSKESFNREGLGYNANSPPKREVQTPKTSKVTTPKSSLTKCLYCNVSGHTSLYCKAKEGECKVKHKCNPKGEKPKKGKETKVAQKKPNMVKNNVKQPKFHYHQKPTGFQQRNIKNQASTSTNNTRHSNVPKQGYNARNPNGHGYTHNVNAYSMPRNTSYNNDRSNQHGNDSRNAYVRNNMNYHANDHSRDSIITIFPRSNNNHVSRGNTKYMPRRNPYHISNRNQASRNDIIYVNDYPMPRFIYENSHLPYDVLTPGPSSKKGTKRFN</sequence>
<evidence type="ECO:0000313" key="2">
    <source>
        <dbReference type="EMBL" id="KAK1388770.1"/>
    </source>
</evidence>
<dbReference type="EMBL" id="JAUIZM010000004">
    <property type="protein sequence ID" value="KAK1388770.1"/>
    <property type="molecule type" value="Genomic_DNA"/>
</dbReference>
<dbReference type="Proteomes" id="UP001237642">
    <property type="component" value="Unassembled WGS sequence"/>
</dbReference>